<evidence type="ECO:0000313" key="2">
    <source>
        <dbReference type="Proteomes" id="UP001565368"/>
    </source>
</evidence>
<reference evidence="1 2" key="1">
    <citation type="submission" date="2023-08" db="EMBL/GenBank/DDBJ databases">
        <title>Annotated Genome Sequence of Vanrija albida AlHP1.</title>
        <authorList>
            <person name="Herzog R."/>
        </authorList>
    </citation>
    <scope>NUCLEOTIDE SEQUENCE [LARGE SCALE GENOMIC DNA]</scope>
    <source>
        <strain evidence="1 2">AlHP1</strain>
    </source>
</reference>
<gene>
    <name evidence="1" type="ORF">Q8F55_000104</name>
</gene>
<dbReference type="EMBL" id="JBBXJM010000001">
    <property type="protein sequence ID" value="KAL1412360.1"/>
    <property type="molecule type" value="Genomic_DNA"/>
</dbReference>
<evidence type="ECO:0000313" key="1">
    <source>
        <dbReference type="EMBL" id="KAL1412360.1"/>
    </source>
</evidence>
<dbReference type="Proteomes" id="UP001565368">
    <property type="component" value="Unassembled WGS sequence"/>
</dbReference>
<accession>A0ABR3QCA6</accession>
<proteinExistence type="predicted"/>
<dbReference type="RefSeq" id="XP_069212304.1">
    <property type="nucleotide sequence ID" value="XM_069348760.1"/>
</dbReference>
<sequence>MDALFDQTPHRHEALIIAAAAASLSPSAGDPLGALRRLAHSARGVSVVEVPPGRGDSLALAVKWAVPADLAPLLAALNASAVAKLDVDLLTDLAPDRGTHAPALGFLLAGLRCPLRRLTLHDGVAPAPAALASLLAGTPTLESLTLSHYPATLDRVGPLLVALRAAPHALASMRLGHRRLPPPRVSGGCFLPPAVRPDPAERPLAELAALLEARGRAHERVRAAVRAALVPARVVLRSRGGALGSLPPEVRAHIVRFATRDPGALAAAQLARLCTLAAGPVGRVGDEAFGAAMDAAVGAFRSEGALAVPERRAIPGVCPFVPVVKCAAGPAVLVEWGR</sequence>
<keyword evidence="2" id="KW-1185">Reference proteome</keyword>
<dbReference type="GeneID" id="95981147"/>
<name>A0ABR3QCA6_9TREE</name>
<protein>
    <recommendedName>
        <fullName evidence="3">F-box domain-containing protein</fullName>
    </recommendedName>
</protein>
<evidence type="ECO:0008006" key="3">
    <source>
        <dbReference type="Google" id="ProtNLM"/>
    </source>
</evidence>
<comment type="caution">
    <text evidence="1">The sequence shown here is derived from an EMBL/GenBank/DDBJ whole genome shotgun (WGS) entry which is preliminary data.</text>
</comment>
<organism evidence="1 2">
    <name type="scientific">Vanrija albida</name>
    <dbReference type="NCBI Taxonomy" id="181172"/>
    <lineage>
        <taxon>Eukaryota</taxon>
        <taxon>Fungi</taxon>
        <taxon>Dikarya</taxon>
        <taxon>Basidiomycota</taxon>
        <taxon>Agaricomycotina</taxon>
        <taxon>Tremellomycetes</taxon>
        <taxon>Trichosporonales</taxon>
        <taxon>Trichosporonaceae</taxon>
        <taxon>Vanrija</taxon>
    </lineage>
</organism>